<evidence type="ECO:0000313" key="9">
    <source>
        <dbReference type="EMBL" id="GAA4252501.1"/>
    </source>
</evidence>
<dbReference type="PANTHER" id="PTHR34978:SF3">
    <property type="entry name" value="SLR0241 PROTEIN"/>
    <property type="match status" value="1"/>
</dbReference>
<evidence type="ECO:0000256" key="5">
    <source>
        <dbReference type="ARBA" id="ARBA00023049"/>
    </source>
</evidence>
<evidence type="ECO:0000256" key="4">
    <source>
        <dbReference type="ARBA" id="ARBA00022833"/>
    </source>
</evidence>
<comment type="cofactor">
    <cofactor evidence="6">
        <name>Zn(2+)</name>
        <dbReference type="ChEBI" id="CHEBI:29105"/>
    </cofactor>
    <text evidence="6">Binds 1 zinc ion per subunit.</text>
</comment>
<proteinExistence type="inferred from homology"/>
<dbReference type="Pfam" id="PF01435">
    <property type="entry name" value="Peptidase_M48"/>
    <property type="match status" value="1"/>
</dbReference>
<accession>A0ABP8DCA4</accession>
<feature type="transmembrane region" description="Helical" evidence="7">
    <location>
        <begin position="34"/>
        <end position="60"/>
    </location>
</feature>
<protein>
    <recommendedName>
        <fullName evidence="8">Peptidase M48 domain-containing protein</fullName>
    </recommendedName>
</protein>
<keyword evidence="7" id="KW-1133">Transmembrane helix</keyword>
<evidence type="ECO:0000259" key="8">
    <source>
        <dbReference type="Pfam" id="PF01435"/>
    </source>
</evidence>
<gene>
    <name evidence="9" type="ORF">GCM10022255_049490</name>
</gene>
<dbReference type="PANTHER" id="PTHR34978">
    <property type="entry name" value="POSSIBLE SENSOR-TRANSDUCER PROTEIN BLAR"/>
    <property type="match status" value="1"/>
</dbReference>
<sequence>MSPLLLVGFAAALALLGAPRLAAAGWVARAPGLGVAAWLALSAAIVLSALLSGVSLLLYYDCAHLLVDDAWHLCLDALLGRSDHLARAAALAGLAALALIGARMLHSAGHLYAADRSIRSRMRLLVRLAGTRTAVPGATVVPHPEPAAYLVPGRPADIVITSAAVDRLAAPELSAVLAHERGHRAGRHYEMTRWMRMLAGAFPWLRCFADGRRQVERLVELCADDAAARTAPRLDLARALVALADHGAAVLPAMHGGDALERLDRLLSPPPPLPARIRAAIASACGLLPVTPFGLAVFERSVTLL</sequence>
<dbReference type="RefSeq" id="WP_345129521.1">
    <property type="nucleotide sequence ID" value="NZ_BAABAT010000013.1"/>
</dbReference>
<name>A0ABP8DCA4_9ACTN</name>
<keyword evidence="1 6" id="KW-0645">Protease</keyword>
<keyword evidence="3 6" id="KW-0378">Hydrolase</keyword>
<dbReference type="InterPro" id="IPR052173">
    <property type="entry name" value="Beta-lactam_resp_regulator"/>
</dbReference>
<evidence type="ECO:0000256" key="2">
    <source>
        <dbReference type="ARBA" id="ARBA00022723"/>
    </source>
</evidence>
<keyword evidence="2" id="KW-0479">Metal-binding</keyword>
<evidence type="ECO:0000256" key="7">
    <source>
        <dbReference type="SAM" id="Phobius"/>
    </source>
</evidence>
<evidence type="ECO:0000256" key="3">
    <source>
        <dbReference type="ARBA" id="ARBA00022801"/>
    </source>
</evidence>
<dbReference type="CDD" id="cd07326">
    <property type="entry name" value="M56_BlaR1_MecR1_like"/>
    <property type="match status" value="1"/>
</dbReference>
<dbReference type="EMBL" id="BAABAT010000013">
    <property type="protein sequence ID" value="GAA4252501.1"/>
    <property type="molecule type" value="Genomic_DNA"/>
</dbReference>
<keyword evidence="10" id="KW-1185">Reference proteome</keyword>
<keyword evidence="7" id="KW-0812">Transmembrane</keyword>
<keyword evidence="5 6" id="KW-0482">Metalloprotease</keyword>
<dbReference type="InterPro" id="IPR001915">
    <property type="entry name" value="Peptidase_M48"/>
</dbReference>
<comment type="caution">
    <text evidence="9">The sequence shown here is derived from an EMBL/GenBank/DDBJ whole genome shotgun (WGS) entry which is preliminary data.</text>
</comment>
<evidence type="ECO:0000256" key="1">
    <source>
        <dbReference type="ARBA" id="ARBA00022670"/>
    </source>
</evidence>
<evidence type="ECO:0000256" key="6">
    <source>
        <dbReference type="RuleBase" id="RU003983"/>
    </source>
</evidence>
<feature type="domain" description="Peptidase M48" evidence="8">
    <location>
        <begin position="116"/>
        <end position="280"/>
    </location>
</feature>
<reference evidence="10" key="1">
    <citation type="journal article" date="2019" name="Int. J. Syst. Evol. Microbiol.">
        <title>The Global Catalogue of Microorganisms (GCM) 10K type strain sequencing project: providing services to taxonomists for standard genome sequencing and annotation.</title>
        <authorList>
            <consortium name="The Broad Institute Genomics Platform"/>
            <consortium name="The Broad Institute Genome Sequencing Center for Infectious Disease"/>
            <person name="Wu L."/>
            <person name="Ma J."/>
        </authorList>
    </citation>
    <scope>NUCLEOTIDE SEQUENCE [LARGE SCALE GENOMIC DNA]</scope>
    <source>
        <strain evidence="10">JCM 17441</strain>
    </source>
</reference>
<comment type="similarity">
    <text evidence="6">Belongs to the peptidase M48 family.</text>
</comment>
<dbReference type="Proteomes" id="UP001500620">
    <property type="component" value="Unassembled WGS sequence"/>
</dbReference>
<dbReference type="Gene3D" id="3.30.2010.10">
    <property type="entry name" value="Metalloproteases ('zincins'), catalytic domain"/>
    <property type="match status" value="1"/>
</dbReference>
<organism evidence="9 10">
    <name type="scientific">Dactylosporangium darangshiense</name>
    <dbReference type="NCBI Taxonomy" id="579108"/>
    <lineage>
        <taxon>Bacteria</taxon>
        <taxon>Bacillati</taxon>
        <taxon>Actinomycetota</taxon>
        <taxon>Actinomycetes</taxon>
        <taxon>Micromonosporales</taxon>
        <taxon>Micromonosporaceae</taxon>
        <taxon>Dactylosporangium</taxon>
    </lineage>
</organism>
<keyword evidence="7" id="KW-0472">Membrane</keyword>
<keyword evidence="4 6" id="KW-0862">Zinc</keyword>
<evidence type="ECO:0000313" key="10">
    <source>
        <dbReference type="Proteomes" id="UP001500620"/>
    </source>
</evidence>
<feature type="transmembrane region" description="Helical" evidence="7">
    <location>
        <begin position="88"/>
        <end position="113"/>
    </location>
</feature>